<sequence length="114" mass="12912">MWLVGFKCICCFRVMAKNSSHIKGRGNGQTASVHPFTRALPRDLQRHAPYERRNFSNSTENSPKVRISSASSFEQATSRRNKALCRSRICFALATSYIPNQSMPFDNIVQLLSD</sequence>
<feature type="compositionally biased region" description="Polar residues" evidence="1">
    <location>
        <begin position="55"/>
        <end position="73"/>
    </location>
</feature>
<dbReference type="Proteomes" id="UP000499080">
    <property type="component" value="Unassembled WGS sequence"/>
</dbReference>
<accession>A0A4Y2B647</accession>
<proteinExistence type="predicted"/>
<gene>
    <name evidence="2" type="ORF">AVEN_194794_1</name>
</gene>
<feature type="region of interest" description="Disordered" evidence="1">
    <location>
        <begin position="47"/>
        <end position="73"/>
    </location>
</feature>
<organism evidence="2 3">
    <name type="scientific">Araneus ventricosus</name>
    <name type="common">Orbweaver spider</name>
    <name type="synonym">Epeira ventricosa</name>
    <dbReference type="NCBI Taxonomy" id="182803"/>
    <lineage>
        <taxon>Eukaryota</taxon>
        <taxon>Metazoa</taxon>
        <taxon>Ecdysozoa</taxon>
        <taxon>Arthropoda</taxon>
        <taxon>Chelicerata</taxon>
        <taxon>Arachnida</taxon>
        <taxon>Araneae</taxon>
        <taxon>Araneomorphae</taxon>
        <taxon>Entelegynae</taxon>
        <taxon>Araneoidea</taxon>
        <taxon>Araneidae</taxon>
        <taxon>Araneus</taxon>
    </lineage>
</organism>
<evidence type="ECO:0000256" key="1">
    <source>
        <dbReference type="SAM" id="MobiDB-lite"/>
    </source>
</evidence>
<comment type="caution">
    <text evidence="2">The sequence shown here is derived from an EMBL/GenBank/DDBJ whole genome shotgun (WGS) entry which is preliminary data.</text>
</comment>
<dbReference type="EMBL" id="BGPR01000049">
    <property type="protein sequence ID" value="GBL86534.1"/>
    <property type="molecule type" value="Genomic_DNA"/>
</dbReference>
<keyword evidence="3" id="KW-1185">Reference proteome</keyword>
<protein>
    <submittedName>
        <fullName evidence="2">Uncharacterized protein</fullName>
    </submittedName>
</protein>
<evidence type="ECO:0000313" key="2">
    <source>
        <dbReference type="EMBL" id="GBL86534.1"/>
    </source>
</evidence>
<dbReference type="AlphaFoldDB" id="A0A4Y2B647"/>
<reference evidence="2 3" key="1">
    <citation type="journal article" date="2019" name="Sci. Rep.">
        <title>Orb-weaving spider Araneus ventricosus genome elucidates the spidroin gene catalogue.</title>
        <authorList>
            <person name="Kono N."/>
            <person name="Nakamura H."/>
            <person name="Ohtoshi R."/>
            <person name="Moran D.A.P."/>
            <person name="Shinohara A."/>
            <person name="Yoshida Y."/>
            <person name="Fujiwara M."/>
            <person name="Mori M."/>
            <person name="Tomita M."/>
            <person name="Arakawa K."/>
        </authorList>
    </citation>
    <scope>NUCLEOTIDE SEQUENCE [LARGE SCALE GENOMIC DNA]</scope>
</reference>
<evidence type="ECO:0000313" key="3">
    <source>
        <dbReference type="Proteomes" id="UP000499080"/>
    </source>
</evidence>
<name>A0A4Y2B647_ARAVE</name>